<dbReference type="InterPro" id="IPR006129">
    <property type="entry name" value="AdhesinB"/>
</dbReference>
<evidence type="ECO:0000256" key="4">
    <source>
        <dbReference type="ARBA" id="ARBA00022723"/>
    </source>
</evidence>
<dbReference type="PRINTS" id="PR00691">
    <property type="entry name" value="ADHESINB"/>
</dbReference>
<gene>
    <name evidence="8" type="ORF">QB898_00995</name>
</gene>
<dbReference type="InterPro" id="IPR006127">
    <property type="entry name" value="ZnuA-like"/>
</dbReference>
<keyword evidence="4" id="KW-0479">Metal-binding</keyword>
<keyword evidence="5 7" id="KW-0732">Signal</keyword>
<dbReference type="Proteomes" id="UP001237156">
    <property type="component" value="Unassembled WGS sequence"/>
</dbReference>
<dbReference type="InterPro" id="IPR050492">
    <property type="entry name" value="Bact_metal-bind_prot9"/>
</dbReference>
<evidence type="ECO:0000256" key="3">
    <source>
        <dbReference type="ARBA" id="ARBA00022448"/>
    </source>
</evidence>
<dbReference type="Gene3D" id="3.40.50.1980">
    <property type="entry name" value="Nitrogenase molybdenum iron protein domain"/>
    <property type="match status" value="2"/>
</dbReference>
<dbReference type="SUPFAM" id="SSF53807">
    <property type="entry name" value="Helical backbone' metal receptor"/>
    <property type="match status" value="1"/>
</dbReference>
<proteinExistence type="inferred from homology"/>
<dbReference type="EMBL" id="JARVII010000001">
    <property type="protein sequence ID" value="MDG9698308.1"/>
    <property type="molecule type" value="Genomic_DNA"/>
</dbReference>
<dbReference type="GO" id="GO:0030313">
    <property type="term" value="C:cell envelope"/>
    <property type="evidence" value="ECO:0007669"/>
    <property type="project" value="UniProtKB-SubCell"/>
</dbReference>
<comment type="similarity">
    <text evidence="2 6">Belongs to the bacterial solute-binding protein 9 family.</text>
</comment>
<dbReference type="PROSITE" id="PS51318">
    <property type="entry name" value="TAT"/>
    <property type="match status" value="1"/>
</dbReference>
<dbReference type="InterPro" id="IPR006311">
    <property type="entry name" value="TAT_signal"/>
</dbReference>
<dbReference type="PANTHER" id="PTHR42953">
    <property type="entry name" value="HIGH-AFFINITY ZINC UPTAKE SYSTEM PROTEIN ZNUA-RELATED"/>
    <property type="match status" value="1"/>
</dbReference>
<evidence type="ECO:0000313" key="8">
    <source>
        <dbReference type="EMBL" id="MDG9698308.1"/>
    </source>
</evidence>
<evidence type="ECO:0000313" key="9">
    <source>
        <dbReference type="Proteomes" id="UP001237156"/>
    </source>
</evidence>
<feature type="signal peptide" evidence="7">
    <location>
        <begin position="1"/>
        <end position="32"/>
    </location>
</feature>
<dbReference type="InterPro" id="IPR006128">
    <property type="entry name" value="Lipoprotein_PsaA-like"/>
</dbReference>
<dbReference type="PANTHER" id="PTHR42953:SF1">
    <property type="entry name" value="METAL-BINDING PROTEIN HI_0362-RELATED"/>
    <property type="match status" value="1"/>
</dbReference>
<evidence type="ECO:0000256" key="7">
    <source>
        <dbReference type="SAM" id="SignalP"/>
    </source>
</evidence>
<dbReference type="PRINTS" id="PR00690">
    <property type="entry name" value="ADHESNFAMILY"/>
</dbReference>
<name>A0AAW6RD45_9BURK</name>
<comment type="caution">
    <text evidence="8">The sequence shown here is derived from an EMBL/GenBank/DDBJ whole genome shotgun (WGS) entry which is preliminary data.</text>
</comment>
<evidence type="ECO:0000256" key="2">
    <source>
        <dbReference type="ARBA" id="ARBA00011028"/>
    </source>
</evidence>
<dbReference type="RefSeq" id="WP_279523442.1">
    <property type="nucleotide sequence ID" value="NZ_JARVII010000001.1"/>
</dbReference>
<dbReference type="GO" id="GO:0007155">
    <property type="term" value="P:cell adhesion"/>
    <property type="evidence" value="ECO:0007669"/>
    <property type="project" value="InterPro"/>
</dbReference>
<feature type="chain" id="PRO_5043397956" evidence="7">
    <location>
        <begin position="33"/>
        <end position="329"/>
    </location>
</feature>
<dbReference type="GO" id="GO:0030001">
    <property type="term" value="P:metal ion transport"/>
    <property type="evidence" value="ECO:0007669"/>
    <property type="project" value="InterPro"/>
</dbReference>
<organism evidence="8 9">
    <name type="scientific">Ottowia cancrivicina</name>
    <dbReference type="NCBI Taxonomy" id="3040346"/>
    <lineage>
        <taxon>Bacteria</taxon>
        <taxon>Pseudomonadati</taxon>
        <taxon>Pseudomonadota</taxon>
        <taxon>Betaproteobacteria</taxon>
        <taxon>Burkholderiales</taxon>
        <taxon>Comamonadaceae</taxon>
        <taxon>Ottowia</taxon>
    </lineage>
</organism>
<keyword evidence="9" id="KW-1185">Reference proteome</keyword>
<dbReference type="CDD" id="cd01137">
    <property type="entry name" value="PsaA"/>
    <property type="match status" value="1"/>
</dbReference>
<dbReference type="GO" id="GO:0046872">
    <property type="term" value="F:metal ion binding"/>
    <property type="evidence" value="ECO:0007669"/>
    <property type="project" value="UniProtKB-KW"/>
</dbReference>
<reference evidence="8 9" key="1">
    <citation type="submission" date="2023-04" db="EMBL/GenBank/DDBJ databases">
        <title>Ottowia paracancer sp. nov., isolated from human stomach.</title>
        <authorList>
            <person name="Song Y."/>
        </authorList>
    </citation>
    <scope>NUCLEOTIDE SEQUENCE [LARGE SCALE GENOMIC DNA]</scope>
    <source>
        <strain evidence="8 9">10c7w1</strain>
    </source>
</reference>
<sequence>MFTSSAFLRRSRLGRRAALTAAGARVFAAAFAAALALGLPPAAAQPAPKFKVVTTFTVIADMARNVAGDAAQVESITRPGAEIHEYQPTPGDLARTQGAQLVLWNGLNLETWFEKFFRRVKNVPQAVVSQGVEPIGIGAGPYEGKPNPHAWMSPAAALVYVDNIRDALAAHDPAHADAYRANAEQYKQRIQAAIAPIRAELEKLPPGARWLATSEGAFSYLARDFGLRELYLWPINADQQGTPQQVRHMIEMVRQHKAPAIFSESTISPKPAQQVARETGIHYGGVLYVDSLTTADGPVPTYLDLLRVTSSTIAQGLAEGLKKQQGGQP</sequence>
<protein>
    <submittedName>
        <fullName evidence="8">Metal ABC transporter substrate-binding protein</fullName>
    </submittedName>
</protein>
<evidence type="ECO:0000256" key="1">
    <source>
        <dbReference type="ARBA" id="ARBA00004196"/>
    </source>
</evidence>
<accession>A0AAW6RD45</accession>
<comment type="subcellular location">
    <subcellularLocation>
        <location evidence="1">Cell envelope</location>
    </subcellularLocation>
</comment>
<dbReference type="Pfam" id="PF01297">
    <property type="entry name" value="ZnuA"/>
    <property type="match status" value="1"/>
</dbReference>
<evidence type="ECO:0000256" key="5">
    <source>
        <dbReference type="ARBA" id="ARBA00022729"/>
    </source>
</evidence>
<keyword evidence="3 6" id="KW-0813">Transport</keyword>
<dbReference type="AlphaFoldDB" id="A0AAW6RD45"/>
<evidence type="ECO:0000256" key="6">
    <source>
        <dbReference type="RuleBase" id="RU003512"/>
    </source>
</evidence>